<reference evidence="2" key="1">
    <citation type="submission" date="2023-06" db="EMBL/GenBank/DDBJ databases">
        <title>Genome-scale phylogeny and comparative genomics of the fungal order Sordariales.</title>
        <authorList>
            <consortium name="Lawrence Berkeley National Laboratory"/>
            <person name="Hensen N."/>
            <person name="Bonometti L."/>
            <person name="Westerberg I."/>
            <person name="Brannstrom I.O."/>
            <person name="Guillou S."/>
            <person name="Cros-Aarteil S."/>
            <person name="Calhoun S."/>
            <person name="Haridas S."/>
            <person name="Kuo A."/>
            <person name="Mondo S."/>
            <person name="Pangilinan J."/>
            <person name="Riley R."/>
            <person name="Labutti K."/>
            <person name="Andreopoulos B."/>
            <person name="Lipzen A."/>
            <person name="Chen C."/>
            <person name="Yanf M."/>
            <person name="Daum C."/>
            <person name="Ng V."/>
            <person name="Clum A."/>
            <person name="Steindorff A."/>
            <person name="Ohm R."/>
            <person name="Martin F."/>
            <person name="Silar P."/>
            <person name="Natvig D."/>
            <person name="Lalanne C."/>
            <person name="Gautier V."/>
            <person name="Ament-Velasquez S.L."/>
            <person name="Kruys A."/>
            <person name="Hutchinson M.I."/>
            <person name="Powell A.J."/>
            <person name="Barry K."/>
            <person name="Miller A.N."/>
            <person name="Grigoriev I.V."/>
            <person name="Debuchy R."/>
            <person name="Gladieux P."/>
            <person name="Thoren M.H."/>
            <person name="Johannesson H."/>
        </authorList>
    </citation>
    <scope>NUCLEOTIDE SEQUENCE</scope>
    <source>
        <strain evidence="2">SMH4607-1</strain>
    </source>
</reference>
<evidence type="ECO:0000256" key="1">
    <source>
        <dbReference type="SAM" id="SignalP"/>
    </source>
</evidence>
<keyword evidence="1" id="KW-0732">Signal</keyword>
<evidence type="ECO:0000313" key="2">
    <source>
        <dbReference type="EMBL" id="KAK0729757.1"/>
    </source>
</evidence>
<feature type="signal peptide" evidence="1">
    <location>
        <begin position="1"/>
        <end position="22"/>
    </location>
</feature>
<dbReference type="Proteomes" id="UP001172102">
    <property type="component" value="Unassembled WGS sequence"/>
</dbReference>
<name>A0AA40E978_9PEZI</name>
<dbReference type="EMBL" id="JAUKUA010000001">
    <property type="protein sequence ID" value="KAK0729757.1"/>
    <property type="molecule type" value="Genomic_DNA"/>
</dbReference>
<dbReference type="AlphaFoldDB" id="A0AA40E978"/>
<sequence length="165" mass="16947">MKCGALIRLVVVGLLGGRGTLGVASPLASSGDGDAIRTGENFRMGLLVPRQAAVAATATNLQAFSGALGGVKASAITNSGDSQRPFGVDGDTFPDFKTAAIRACDNQFNTCADIANNKTGTFSVGDCDKQTISCKSFADTAPTQAFETTPAALFSSNAEFDFFCE</sequence>
<keyword evidence="3" id="KW-1185">Reference proteome</keyword>
<feature type="chain" id="PRO_5041416495" evidence="1">
    <location>
        <begin position="23"/>
        <end position="165"/>
    </location>
</feature>
<organism evidence="2 3">
    <name type="scientific">Lasiosphaeris hirsuta</name>
    <dbReference type="NCBI Taxonomy" id="260670"/>
    <lineage>
        <taxon>Eukaryota</taxon>
        <taxon>Fungi</taxon>
        <taxon>Dikarya</taxon>
        <taxon>Ascomycota</taxon>
        <taxon>Pezizomycotina</taxon>
        <taxon>Sordariomycetes</taxon>
        <taxon>Sordariomycetidae</taxon>
        <taxon>Sordariales</taxon>
        <taxon>Lasiosphaeriaceae</taxon>
        <taxon>Lasiosphaeris</taxon>
    </lineage>
</organism>
<evidence type="ECO:0000313" key="3">
    <source>
        <dbReference type="Proteomes" id="UP001172102"/>
    </source>
</evidence>
<accession>A0AA40E978</accession>
<proteinExistence type="predicted"/>
<comment type="caution">
    <text evidence="2">The sequence shown here is derived from an EMBL/GenBank/DDBJ whole genome shotgun (WGS) entry which is preliminary data.</text>
</comment>
<protein>
    <submittedName>
        <fullName evidence="2">Uncharacterized protein</fullName>
    </submittedName>
</protein>
<gene>
    <name evidence="2" type="ORF">B0H67DRAFT_8167</name>
</gene>